<accession>A0AAU9U8C4</accession>
<protein>
    <submittedName>
        <fullName evidence="2">Uncharacterized protein</fullName>
    </submittedName>
</protein>
<feature type="signal peptide" evidence="1">
    <location>
        <begin position="1"/>
        <end position="25"/>
    </location>
</feature>
<feature type="chain" id="PRO_5043908534" evidence="1">
    <location>
        <begin position="26"/>
        <end position="93"/>
    </location>
</feature>
<keyword evidence="3" id="KW-1185">Reference proteome</keyword>
<dbReference type="EMBL" id="CAKOGL010000015">
    <property type="protein sequence ID" value="CAH2095112.1"/>
    <property type="molecule type" value="Genomic_DNA"/>
</dbReference>
<keyword evidence="1" id="KW-0732">Signal</keyword>
<name>A0AAU9U8C4_EUPED</name>
<evidence type="ECO:0000256" key="1">
    <source>
        <dbReference type="SAM" id="SignalP"/>
    </source>
</evidence>
<reference evidence="2" key="1">
    <citation type="submission" date="2022-03" db="EMBL/GenBank/DDBJ databases">
        <authorList>
            <person name="Tunstrom K."/>
        </authorList>
    </citation>
    <scope>NUCLEOTIDE SEQUENCE</scope>
</reference>
<organism evidence="2 3">
    <name type="scientific">Euphydryas editha</name>
    <name type="common">Edith's checkerspot</name>
    <dbReference type="NCBI Taxonomy" id="104508"/>
    <lineage>
        <taxon>Eukaryota</taxon>
        <taxon>Metazoa</taxon>
        <taxon>Ecdysozoa</taxon>
        <taxon>Arthropoda</taxon>
        <taxon>Hexapoda</taxon>
        <taxon>Insecta</taxon>
        <taxon>Pterygota</taxon>
        <taxon>Neoptera</taxon>
        <taxon>Endopterygota</taxon>
        <taxon>Lepidoptera</taxon>
        <taxon>Glossata</taxon>
        <taxon>Ditrysia</taxon>
        <taxon>Papilionoidea</taxon>
        <taxon>Nymphalidae</taxon>
        <taxon>Nymphalinae</taxon>
        <taxon>Euphydryas</taxon>
    </lineage>
</organism>
<sequence>MGQRLETWLRNVFMVLCCAIINVSSNDPAGSAFTKRNPCCRHGDYKVARLFSDALGDNSNGDGLVLRARGVEEAKSLFLSTDSSSTCHKFSKP</sequence>
<dbReference type="AlphaFoldDB" id="A0AAU9U8C4"/>
<evidence type="ECO:0000313" key="3">
    <source>
        <dbReference type="Proteomes" id="UP001153954"/>
    </source>
</evidence>
<dbReference type="Proteomes" id="UP001153954">
    <property type="component" value="Unassembled WGS sequence"/>
</dbReference>
<proteinExistence type="predicted"/>
<evidence type="ECO:0000313" key="2">
    <source>
        <dbReference type="EMBL" id="CAH2095112.1"/>
    </source>
</evidence>
<comment type="caution">
    <text evidence="2">The sequence shown here is derived from an EMBL/GenBank/DDBJ whole genome shotgun (WGS) entry which is preliminary data.</text>
</comment>
<gene>
    <name evidence="2" type="ORF">EEDITHA_LOCUS10602</name>
</gene>